<reference evidence="1" key="1">
    <citation type="submission" date="2021-03" db="EMBL/GenBank/DDBJ databases">
        <title>Evolutionary priming and transition to the ectomycorrhizal habit in an iconic lineage of mushroom-forming fungi: is preadaptation a requirement?</title>
        <authorList>
            <consortium name="DOE Joint Genome Institute"/>
            <person name="Looney B.P."/>
            <person name="Miyauchi S."/>
            <person name="Morin E."/>
            <person name="Drula E."/>
            <person name="Courty P.E."/>
            <person name="Chicoki N."/>
            <person name="Fauchery L."/>
            <person name="Kohler A."/>
            <person name="Kuo A."/>
            <person name="LaButti K."/>
            <person name="Pangilinan J."/>
            <person name="Lipzen A."/>
            <person name="Riley R."/>
            <person name="Andreopoulos W."/>
            <person name="He G."/>
            <person name="Johnson J."/>
            <person name="Barry K.W."/>
            <person name="Grigoriev I.V."/>
            <person name="Nagy L."/>
            <person name="Hibbett D."/>
            <person name="Henrissat B."/>
            <person name="Matheny P.B."/>
            <person name="Labbe J."/>
            <person name="Martin A.F."/>
        </authorList>
    </citation>
    <scope>NUCLEOTIDE SEQUENCE</scope>
    <source>
        <strain evidence="1">BPL698</strain>
    </source>
</reference>
<proteinExistence type="predicted"/>
<name>A0ACC0UAN1_9AGAM</name>
<sequence length="85" mass="9580">MERDPVRDLNNFLQGHPRGNLTPYFSWSLDKDGPDHQKIHYAIAKLNGTNIGSGQGFAIGNAKRDAATRALQYLNSVRVEDLIWK</sequence>
<comment type="caution">
    <text evidence="1">The sequence shown here is derived from an EMBL/GenBank/DDBJ whole genome shotgun (WGS) entry which is preliminary data.</text>
</comment>
<gene>
    <name evidence="1" type="ORF">F5148DRAFT_1199118</name>
</gene>
<organism evidence="1 2">
    <name type="scientific">Russula earlei</name>
    <dbReference type="NCBI Taxonomy" id="71964"/>
    <lineage>
        <taxon>Eukaryota</taxon>
        <taxon>Fungi</taxon>
        <taxon>Dikarya</taxon>
        <taxon>Basidiomycota</taxon>
        <taxon>Agaricomycotina</taxon>
        <taxon>Agaricomycetes</taxon>
        <taxon>Russulales</taxon>
        <taxon>Russulaceae</taxon>
        <taxon>Russula</taxon>
    </lineage>
</organism>
<keyword evidence="2" id="KW-1185">Reference proteome</keyword>
<accession>A0ACC0UAN1</accession>
<protein>
    <submittedName>
        <fullName evidence="1">Uncharacterized protein</fullName>
    </submittedName>
</protein>
<dbReference type="Proteomes" id="UP001207468">
    <property type="component" value="Unassembled WGS sequence"/>
</dbReference>
<evidence type="ECO:0000313" key="2">
    <source>
        <dbReference type="Proteomes" id="UP001207468"/>
    </source>
</evidence>
<evidence type="ECO:0000313" key="1">
    <source>
        <dbReference type="EMBL" id="KAI9508137.1"/>
    </source>
</evidence>
<dbReference type="EMBL" id="JAGFNK010000100">
    <property type="protein sequence ID" value="KAI9508137.1"/>
    <property type="molecule type" value="Genomic_DNA"/>
</dbReference>